<evidence type="ECO:0000313" key="2">
    <source>
        <dbReference type="Proteomes" id="UP000886595"/>
    </source>
</evidence>
<organism evidence="1 2">
    <name type="scientific">Brassica carinata</name>
    <name type="common">Ethiopian mustard</name>
    <name type="synonym">Abyssinian cabbage</name>
    <dbReference type="NCBI Taxonomy" id="52824"/>
    <lineage>
        <taxon>Eukaryota</taxon>
        <taxon>Viridiplantae</taxon>
        <taxon>Streptophyta</taxon>
        <taxon>Embryophyta</taxon>
        <taxon>Tracheophyta</taxon>
        <taxon>Spermatophyta</taxon>
        <taxon>Magnoliopsida</taxon>
        <taxon>eudicotyledons</taxon>
        <taxon>Gunneridae</taxon>
        <taxon>Pentapetalae</taxon>
        <taxon>rosids</taxon>
        <taxon>malvids</taxon>
        <taxon>Brassicales</taxon>
        <taxon>Brassicaceae</taxon>
        <taxon>Brassiceae</taxon>
        <taxon>Brassica</taxon>
    </lineage>
</organism>
<protein>
    <submittedName>
        <fullName evidence="1">Uncharacterized protein</fullName>
    </submittedName>
</protein>
<proteinExistence type="predicted"/>
<gene>
    <name evidence="1" type="ORF">Bca52824_058279</name>
</gene>
<dbReference type="AlphaFoldDB" id="A0A8X7QZ31"/>
<dbReference type="OrthoDB" id="10467927at2759"/>
<name>A0A8X7QZ31_BRACI</name>
<accession>A0A8X7QZ31</accession>
<sequence length="115" mass="13288">MDGHILNISKEDIAKVISMNGSRNFLDTHNRFEDPPSIDKADARSIDEQATYIKAEVDELVADINRSMRTIDDYHSKRLDQIYYPFENNNSRLTTRTDEMTQDIAMIQEQYAVSA</sequence>
<comment type="caution">
    <text evidence="1">The sequence shown here is derived from an EMBL/GenBank/DDBJ whole genome shotgun (WGS) entry which is preliminary data.</text>
</comment>
<dbReference type="EMBL" id="JAAMPC010000012">
    <property type="protein sequence ID" value="KAG2275724.1"/>
    <property type="molecule type" value="Genomic_DNA"/>
</dbReference>
<evidence type="ECO:0000313" key="1">
    <source>
        <dbReference type="EMBL" id="KAG2275724.1"/>
    </source>
</evidence>
<reference evidence="1 2" key="1">
    <citation type="submission" date="2020-02" db="EMBL/GenBank/DDBJ databases">
        <authorList>
            <person name="Ma Q."/>
            <person name="Huang Y."/>
            <person name="Song X."/>
            <person name="Pei D."/>
        </authorList>
    </citation>
    <scope>NUCLEOTIDE SEQUENCE [LARGE SCALE GENOMIC DNA]</scope>
    <source>
        <strain evidence="1">Sxm20200214</strain>
        <tissue evidence="1">Leaf</tissue>
    </source>
</reference>
<dbReference type="Proteomes" id="UP000886595">
    <property type="component" value="Unassembled WGS sequence"/>
</dbReference>
<keyword evidence="2" id="KW-1185">Reference proteome</keyword>